<sequence length="40" mass="4665">MEHGMGMQSIEFEALVAPLRQKRARDVRKLVLGGRWRRGE</sequence>
<comment type="caution">
    <text evidence="1">The sequence shown here is derived from an EMBL/GenBank/DDBJ whole genome shotgun (WGS) entry which is preliminary data.</text>
</comment>
<protein>
    <submittedName>
        <fullName evidence="1">Uncharacterized protein</fullName>
    </submittedName>
</protein>
<dbReference type="Proteomes" id="UP000699042">
    <property type="component" value="Unassembled WGS sequence"/>
</dbReference>
<accession>A0A9P7R329</accession>
<evidence type="ECO:0000313" key="1">
    <source>
        <dbReference type="EMBL" id="KAG7047608.1"/>
    </source>
</evidence>
<reference evidence="1" key="1">
    <citation type="submission" date="2021-05" db="EMBL/GenBank/DDBJ databases">
        <title>Comparative genomics of three Colletotrichum scovillei strains and genetic complementation revealed genes involved fungal growth and virulence on chili pepper.</title>
        <authorList>
            <person name="Hsieh D.-K."/>
            <person name="Chuang S.-C."/>
            <person name="Chen C.-Y."/>
            <person name="Chao Y.-T."/>
            <person name="Lu M.-Y.J."/>
            <person name="Lee M.-H."/>
            <person name="Shih M.-C."/>
        </authorList>
    </citation>
    <scope>NUCLEOTIDE SEQUENCE</scope>
    <source>
        <strain evidence="1">Coll-153</strain>
    </source>
</reference>
<organism evidence="1 2">
    <name type="scientific">Colletotrichum scovillei</name>
    <dbReference type="NCBI Taxonomy" id="1209932"/>
    <lineage>
        <taxon>Eukaryota</taxon>
        <taxon>Fungi</taxon>
        <taxon>Dikarya</taxon>
        <taxon>Ascomycota</taxon>
        <taxon>Pezizomycotina</taxon>
        <taxon>Sordariomycetes</taxon>
        <taxon>Hypocreomycetidae</taxon>
        <taxon>Glomerellales</taxon>
        <taxon>Glomerellaceae</taxon>
        <taxon>Colletotrichum</taxon>
        <taxon>Colletotrichum acutatum species complex</taxon>
    </lineage>
</organism>
<dbReference type="EMBL" id="JAESDN010000007">
    <property type="protein sequence ID" value="KAG7047608.1"/>
    <property type="molecule type" value="Genomic_DNA"/>
</dbReference>
<keyword evidence="2" id="KW-1185">Reference proteome</keyword>
<evidence type="ECO:0000313" key="2">
    <source>
        <dbReference type="Proteomes" id="UP000699042"/>
    </source>
</evidence>
<gene>
    <name evidence="1" type="ORF">JMJ77_010956</name>
</gene>
<dbReference type="AlphaFoldDB" id="A0A9P7R329"/>
<proteinExistence type="predicted"/>
<name>A0A9P7R329_9PEZI</name>